<name>A0A7G9QVB1_9GAMM</name>
<organism evidence="2 3">
    <name type="scientific">Thermomonas brevis</name>
    <dbReference type="NCBI Taxonomy" id="215691"/>
    <lineage>
        <taxon>Bacteria</taxon>
        <taxon>Pseudomonadati</taxon>
        <taxon>Pseudomonadota</taxon>
        <taxon>Gammaproteobacteria</taxon>
        <taxon>Lysobacterales</taxon>
        <taxon>Lysobacteraceae</taxon>
        <taxon>Thermomonas</taxon>
    </lineage>
</organism>
<reference evidence="2 3" key="1">
    <citation type="submission" date="2020-08" db="EMBL/GenBank/DDBJ databases">
        <title>Genome sequence of Thermomonas brevis KACC 16975T.</title>
        <authorList>
            <person name="Hyun D.-W."/>
            <person name="Bae J.-W."/>
        </authorList>
    </citation>
    <scope>NUCLEOTIDE SEQUENCE [LARGE SCALE GENOMIC DNA]</scope>
    <source>
        <strain evidence="2 3">KACC 16975</strain>
    </source>
</reference>
<feature type="chain" id="PRO_5028887851" description="Lipoprotein" evidence="1">
    <location>
        <begin position="23"/>
        <end position="198"/>
    </location>
</feature>
<evidence type="ECO:0000313" key="2">
    <source>
        <dbReference type="EMBL" id="QNN47286.1"/>
    </source>
</evidence>
<dbReference type="KEGG" id="tbv:H9L17_03805"/>
<accession>A0A7G9QVB1</accession>
<evidence type="ECO:0008006" key="4">
    <source>
        <dbReference type="Google" id="ProtNLM"/>
    </source>
</evidence>
<feature type="signal peptide" evidence="1">
    <location>
        <begin position="1"/>
        <end position="22"/>
    </location>
</feature>
<dbReference type="RefSeq" id="WP_187571033.1">
    <property type="nucleotide sequence ID" value="NZ_CP060711.1"/>
</dbReference>
<dbReference type="EMBL" id="CP060711">
    <property type="protein sequence ID" value="QNN47286.1"/>
    <property type="molecule type" value="Genomic_DNA"/>
</dbReference>
<sequence length="198" mass="20945">MRCNLILASLIAFALCGCAGMADGMSKVAGLGVVKQETSTFDNAAVVTASPTFLYGKGWPGNRVKLGARWTSASPDRVALVLAYDSNVTGYGDAYMNLTGIDINIDGEISSHAANAPTALDSSGYNSVSRTIYTSSRNAVVIPYALLERMVAAKDCRIRIHTGKGYEDAQFSVERIPGGQGTAILAIREFLAKVSVVR</sequence>
<gene>
    <name evidence="2" type="ORF">H9L17_03805</name>
</gene>
<dbReference type="AlphaFoldDB" id="A0A7G9QVB1"/>
<protein>
    <recommendedName>
        <fullName evidence="4">Lipoprotein</fullName>
    </recommendedName>
</protein>
<evidence type="ECO:0000313" key="3">
    <source>
        <dbReference type="Proteomes" id="UP000515977"/>
    </source>
</evidence>
<keyword evidence="3" id="KW-1185">Reference proteome</keyword>
<keyword evidence="1" id="KW-0732">Signal</keyword>
<dbReference type="Proteomes" id="UP000515977">
    <property type="component" value="Chromosome"/>
</dbReference>
<dbReference type="PROSITE" id="PS51257">
    <property type="entry name" value="PROKAR_LIPOPROTEIN"/>
    <property type="match status" value="1"/>
</dbReference>
<evidence type="ECO:0000256" key="1">
    <source>
        <dbReference type="SAM" id="SignalP"/>
    </source>
</evidence>
<proteinExistence type="predicted"/>